<proteinExistence type="predicted"/>
<evidence type="ECO:0000313" key="1">
    <source>
        <dbReference type="EMBL" id="TWT49541.1"/>
    </source>
</evidence>
<dbReference type="OrthoDB" id="273990at2"/>
<protein>
    <submittedName>
        <fullName evidence="1">Uncharacterized protein</fullName>
    </submittedName>
</protein>
<dbReference type="RefSeq" id="WP_146517032.1">
    <property type="nucleotide sequence ID" value="NZ_SJPI01000003.1"/>
</dbReference>
<keyword evidence="2" id="KW-1185">Reference proteome</keyword>
<name>A0A5C5WHG6_9BACT</name>
<dbReference type="Proteomes" id="UP000316598">
    <property type="component" value="Unassembled WGS sequence"/>
</dbReference>
<gene>
    <name evidence="1" type="ORF">Pla22_47380</name>
</gene>
<dbReference type="AlphaFoldDB" id="A0A5C5WHG6"/>
<organism evidence="1 2">
    <name type="scientific">Rubripirellula amarantea</name>
    <dbReference type="NCBI Taxonomy" id="2527999"/>
    <lineage>
        <taxon>Bacteria</taxon>
        <taxon>Pseudomonadati</taxon>
        <taxon>Planctomycetota</taxon>
        <taxon>Planctomycetia</taxon>
        <taxon>Pirellulales</taxon>
        <taxon>Pirellulaceae</taxon>
        <taxon>Rubripirellula</taxon>
    </lineage>
</organism>
<comment type="caution">
    <text evidence="1">The sequence shown here is derived from an EMBL/GenBank/DDBJ whole genome shotgun (WGS) entry which is preliminary data.</text>
</comment>
<evidence type="ECO:0000313" key="2">
    <source>
        <dbReference type="Proteomes" id="UP000316598"/>
    </source>
</evidence>
<sequence>MGTTFVSIGDHGFWMRDGVLELWLRLLALHLEDPADDSSPCDAIRSQWLLASRGYFNGCVPLDLESDISTDAGRKLILDAIASLRKSLESAPETLDHHVLNLLGFSGPFSGNPDTWRLLDVADAFVDLIEGRVNGTAKTTEWMPGSAKRN</sequence>
<accession>A0A5C5WHG6</accession>
<dbReference type="EMBL" id="SJPI01000003">
    <property type="protein sequence ID" value="TWT49541.1"/>
    <property type="molecule type" value="Genomic_DNA"/>
</dbReference>
<reference evidence="1 2" key="1">
    <citation type="submission" date="2019-02" db="EMBL/GenBank/DDBJ databases">
        <title>Deep-cultivation of Planctomycetes and their phenomic and genomic characterization uncovers novel biology.</title>
        <authorList>
            <person name="Wiegand S."/>
            <person name="Jogler M."/>
            <person name="Boedeker C."/>
            <person name="Pinto D."/>
            <person name="Vollmers J."/>
            <person name="Rivas-Marin E."/>
            <person name="Kohn T."/>
            <person name="Peeters S.H."/>
            <person name="Heuer A."/>
            <person name="Rast P."/>
            <person name="Oberbeckmann S."/>
            <person name="Bunk B."/>
            <person name="Jeske O."/>
            <person name="Meyerdierks A."/>
            <person name="Storesund J.E."/>
            <person name="Kallscheuer N."/>
            <person name="Luecker S."/>
            <person name="Lage O.M."/>
            <person name="Pohl T."/>
            <person name="Merkel B.J."/>
            <person name="Hornburger P."/>
            <person name="Mueller R.-W."/>
            <person name="Bruemmer F."/>
            <person name="Labrenz M."/>
            <person name="Spormann A.M."/>
            <person name="Op Den Camp H."/>
            <person name="Overmann J."/>
            <person name="Amann R."/>
            <person name="Jetten M.S.M."/>
            <person name="Mascher T."/>
            <person name="Medema M.H."/>
            <person name="Devos D.P."/>
            <person name="Kaster A.-K."/>
            <person name="Ovreas L."/>
            <person name="Rohde M."/>
            <person name="Galperin M.Y."/>
            <person name="Jogler C."/>
        </authorList>
    </citation>
    <scope>NUCLEOTIDE SEQUENCE [LARGE SCALE GENOMIC DNA]</scope>
    <source>
        <strain evidence="1 2">Pla22</strain>
    </source>
</reference>